<gene>
    <name evidence="1" type="ORF">BDR25DRAFT_356544</name>
</gene>
<evidence type="ECO:0000313" key="2">
    <source>
        <dbReference type="Proteomes" id="UP000799755"/>
    </source>
</evidence>
<comment type="caution">
    <text evidence="1">The sequence shown here is derived from an EMBL/GenBank/DDBJ whole genome shotgun (WGS) entry which is preliminary data.</text>
</comment>
<reference evidence="1" key="1">
    <citation type="journal article" date="2020" name="Stud. Mycol.">
        <title>101 Dothideomycetes genomes: a test case for predicting lifestyles and emergence of pathogens.</title>
        <authorList>
            <person name="Haridas S."/>
            <person name="Albert R."/>
            <person name="Binder M."/>
            <person name="Bloem J."/>
            <person name="Labutti K."/>
            <person name="Salamov A."/>
            <person name="Andreopoulos B."/>
            <person name="Baker S."/>
            <person name="Barry K."/>
            <person name="Bills G."/>
            <person name="Bluhm B."/>
            <person name="Cannon C."/>
            <person name="Castanera R."/>
            <person name="Culley D."/>
            <person name="Daum C."/>
            <person name="Ezra D."/>
            <person name="Gonzalez J."/>
            <person name="Henrissat B."/>
            <person name="Kuo A."/>
            <person name="Liang C."/>
            <person name="Lipzen A."/>
            <person name="Lutzoni F."/>
            <person name="Magnuson J."/>
            <person name="Mondo S."/>
            <person name="Nolan M."/>
            <person name="Ohm R."/>
            <person name="Pangilinan J."/>
            <person name="Park H.-J."/>
            <person name="Ramirez L."/>
            <person name="Alfaro M."/>
            <person name="Sun H."/>
            <person name="Tritt A."/>
            <person name="Yoshinaga Y."/>
            <person name="Zwiers L.-H."/>
            <person name="Turgeon B."/>
            <person name="Goodwin S."/>
            <person name="Spatafora J."/>
            <person name="Crous P."/>
            <person name="Grigoriev I."/>
        </authorList>
    </citation>
    <scope>NUCLEOTIDE SEQUENCE</scope>
    <source>
        <strain evidence="1">ATCC 200398</strain>
    </source>
</reference>
<keyword evidence="2" id="KW-1185">Reference proteome</keyword>
<dbReference type="EMBL" id="MU003512">
    <property type="protein sequence ID" value="KAF2469302.1"/>
    <property type="molecule type" value="Genomic_DNA"/>
</dbReference>
<name>A0ACB6QSN1_9PLEO</name>
<organism evidence="1 2">
    <name type="scientific">Lindgomyces ingoldianus</name>
    <dbReference type="NCBI Taxonomy" id="673940"/>
    <lineage>
        <taxon>Eukaryota</taxon>
        <taxon>Fungi</taxon>
        <taxon>Dikarya</taxon>
        <taxon>Ascomycota</taxon>
        <taxon>Pezizomycotina</taxon>
        <taxon>Dothideomycetes</taxon>
        <taxon>Pleosporomycetidae</taxon>
        <taxon>Pleosporales</taxon>
        <taxon>Lindgomycetaceae</taxon>
        <taxon>Lindgomyces</taxon>
    </lineage>
</organism>
<evidence type="ECO:0000313" key="1">
    <source>
        <dbReference type="EMBL" id="KAF2469302.1"/>
    </source>
</evidence>
<dbReference type="Proteomes" id="UP000799755">
    <property type="component" value="Unassembled WGS sequence"/>
</dbReference>
<proteinExistence type="predicted"/>
<protein>
    <submittedName>
        <fullName evidence="1">Uncharacterized protein</fullName>
    </submittedName>
</protein>
<sequence length="118" mass="13772">MLHVDMVRWAVRCTGTGCRHYIIYSVSYYVIFYLFVCHGKNALEQTRLDASDETLCKVIFQQPILASREGAGEGLAKTQGPYDRFYFWLVWRIHGYIKVGKWKVVWEDVERGVFLGDV</sequence>
<accession>A0ACB6QSN1</accession>